<accession>A0A6B0TU64</accession>
<name>A0A6B0TU64_9RHOB</name>
<evidence type="ECO:0008006" key="4">
    <source>
        <dbReference type="Google" id="ProtNLM"/>
    </source>
</evidence>
<protein>
    <recommendedName>
        <fullName evidence="4">Lipoprotein</fullName>
    </recommendedName>
</protein>
<feature type="signal peptide" evidence="1">
    <location>
        <begin position="1"/>
        <end position="22"/>
    </location>
</feature>
<dbReference type="EMBL" id="WUWG01000001">
    <property type="protein sequence ID" value="MXU64503.1"/>
    <property type="molecule type" value="Genomic_DNA"/>
</dbReference>
<evidence type="ECO:0000313" key="2">
    <source>
        <dbReference type="EMBL" id="MXU64503.1"/>
    </source>
</evidence>
<dbReference type="PROSITE" id="PS51257">
    <property type="entry name" value="PROKAR_LIPOPROTEIN"/>
    <property type="match status" value="1"/>
</dbReference>
<sequence>MTKTALALSVAAVALAACTEGADPLPTTMAEVQRYCLKQAEKEAEARLGTDVTVALNSKGQFVGTQRIDGMSRATVSSAYYEACYAQQGRIVRSGGGTEVAPGVFLTPAELETYNSLTPAQQQRAQEFIRNGSTLSASLGDK</sequence>
<keyword evidence="3" id="KW-1185">Reference proteome</keyword>
<evidence type="ECO:0000313" key="3">
    <source>
        <dbReference type="Proteomes" id="UP000436016"/>
    </source>
</evidence>
<comment type="caution">
    <text evidence="2">The sequence shown here is derived from an EMBL/GenBank/DDBJ whole genome shotgun (WGS) entry which is preliminary data.</text>
</comment>
<dbReference type="RefSeq" id="WP_160851944.1">
    <property type="nucleotide sequence ID" value="NZ_WUWG01000001.1"/>
</dbReference>
<keyword evidence="1" id="KW-0732">Signal</keyword>
<proteinExistence type="predicted"/>
<feature type="chain" id="PRO_5025345585" description="Lipoprotein" evidence="1">
    <location>
        <begin position="23"/>
        <end position="142"/>
    </location>
</feature>
<evidence type="ECO:0000256" key="1">
    <source>
        <dbReference type="SAM" id="SignalP"/>
    </source>
</evidence>
<organism evidence="2 3">
    <name type="scientific">Oceanomicrobium pacificus</name>
    <dbReference type="NCBI Taxonomy" id="2692916"/>
    <lineage>
        <taxon>Bacteria</taxon>
        <taxon>Pseudomonadati</taxon>
        <taxon>Pseudomonadota</taxon>
        <taxon>Alphaproteobacteria</taxon>
        <taxon>Rhodobacterales</taxon>
        <taxon>Paracoccaceae</taxon>
        <taxon>Oceanomicrobium</taxon>
    </lineage>
</organism>
<reference evidence="2 3" key="1">
    <citation type="submission" date="2019-12" db="EMBL/GenBank/DDBJ databases">
        <title>Strain KN286 was isolated from seawater, which was collected from Caroline Seamount in the tropical western Pacific.</title>
        <authorList>
            <person name="Wang Q."/>
        </authorList>
    </citation>
    <scope>NUCLEOTIDE SEQUENCE [LARGE SCALE GENOMIC DNA]</scope>
    <source>
        <strain evidence="2 3">KN286</strain>
    </source>
</reference>
<gene>
    <name evidence="2" type="ORF">GSH16_03510</name>
</gene>
<dbReference type="Proteomes" id="UP000436016">
    <property type="component" value="Unassembled WGS sequence"/>
</dbReference>
<dbReference type="AlphaFoldDB" id="A0A6B0TU64"/>